<accession>A0A7W5V9H0</accession>
<evidence type="ECO:0000313" key="3">
    <source>
        <dbReference type="Proteomes" id="UP000579945"/>
    </source>
</evidence>
<gene>
    <name evidence="2" type="ORF">FHR33_003235</name>
</gene>
<reference evidence="2 3" key="1">
    <citation type="submission" date="2020-08" db="EMBL/GenBank/DDBJ databases">
        <title>Sequencing the genomes of 1000 actinobacteria strains.</title>
        <authorList>
            <person name="Klenk H.-P."/>
        </authorList>
    </citation>
    <scope>NUCLEOTIDE SEQUENCE [LARGE SCALE GENOMIC DNA]</scope>
    <source>
        <strain evidence="2 3">DSM 44320</strain>
    </source>
</reference>
<dbReference type="Pfam" id="PF00106">
    <property type="entry name" value="adh_short"/>
    <property type="match status" value="1"/>
</dbReference>
<name>A0A7W5V9H0_9ACTN</name>
<evidence type="ECO:0000313" key="2">
    <source>
        <dbReference type="EMBL" id="MBB3727375.1"/>
    </source>
</evidence>
<dbReference type="NCBIfam" id="NF004846">
    <property type="entry name" value="PRK06197.1"/>
    <property type="match status" value="1"/>
</dbReference>
<evidence type="ECO:0000256" key="1">
    <source>
        <dbReference type="ARBA" id="ARBA00023002"/>
    </source>
</evidence>
<dbReference type="PANTHER" id="PTHR43157">
    <property type="entry name" value="PHOSPHATIDYLINOSITOL-GLYCAN BIOSYNTHESIS CLASS F PROTEIN-RELATED"/>
    <property type="match status" value="1"/>
</dbReference>
<keyword evidence="3" id="KW-1185">Reference proteome</keyword>
<dbReference type="Gene3D" id="3.40.50.720">
    <property type="entry name" value="NAD(P)-binding Rossmann-like Domain"/>
    <property type="match status" value="1"/>
</dbReference>
<proteinExistence type="predicted"/>
<dbReference type="PRINTS" id="PR00081">
    <property type="entry name" value="GDHRDH"/>
</dbReference>
<dbReference type="GeneID" id="95389680"/>
<dbReference type="InterPro" id="IPR002347">
    <property type="entry name" value="SDR_fam"/>
</dbReference>
<dbReference type="AlphaFoldDB" id="A0A7W5V9H0"/>
<dbReference type="SUPFAM" id="SSF51735">
    <property type="entry name" value="NAD(P)-binding Rossmann-fold domains"/>
    <property type="match status" value="1"/>
</dbReference>
<protein>
    <submittedName>
        <fullName evidence="2">NAD(P)-dependent dehydrogenase (Short-subunit alcohol dehydrogenase family)</fullName>
    </submittedName>
</protein>
<dbReference type="InterPro" id="IPR036291">
    <property type="entry name" value="NAD(P)-bd_dom_sf"/>
</dbReference>
<sequence length="290" mass="30922">MTMHIPDQTGRTVIITGGSSGIGKATAAALAAKGARVILAVRDQTRGRAAAAEIGGLTESRPLDLGSLASVREFARTADGPIDYLINNAGSMTDTLQHTTDGFESQLGINHLGHFALTNLLLSQITRRVITVSSTNYRSAHIDFEDLQWQRRPYRPFGAYGQTKLANLLFTRELQRRLNRAGSPILATAAHPGWAATGFTMTTGQRILDHTLALGTRLLAQSPEGGARPTLLATVGDVPGASFSGPSRFGVRGPAALEELSGEALNDDTAQKLWEVSECLTHIKFPLPTA</sequence>
<keyword evidence="1" id="KW-0560">Oxidoreductase</keyword>
<dbReference type="RefSeq" id="WP_183647864.1">
    <property type="nucleotide sequence ID" value="NZ_JACIBV010000001.1"/>
</dbReference>
<organism evidence="2 3">
    <name type="scientific">Nonomuraea dietziae</name>
    <dbReference type="NCBI Taxonomy" id="65515"/>
    <lineage>
        <taxon>Bacteria</taxon>
        <taxon>Bacillati</taxon>
        <taxon>Actinomycetota</taxon>
        <taxon>Actinomycetes</taxon>
        <taxon>Streptosporangiales</taxon>
        <taxon>Streptosporangiaceae</taxon>
        <taxon>Nonomuraea</taxon>
    </lineage>
</organism>
<dbReference type="PANTHER" id="PTHR43157:SF31">
    <property type="entry name" value="PHOSPHATIDYLINOSITOL-GLYCAN BIOSYNTHESIS CLASS F PROTEIN"/>
    <property type="match status" value="1"/>
</dbReference>
<dbReference type="Proteomes" id="UP000579945">
    <property type="component" value="Unassembled WGS sequence"/>
</dbReference>
<comment type="caution">
    <text evidence="2">The sequence shown here is derived from an EMBL/GenBank/DDBJ whole genome shotgun (WGS) entry which is preliminary data.</text>
</comment>
<dbReference type="GO" id="GO:0016491">
    <property type="term" value="F:oxidoreductase activity"/>
    <property type="evidence" value="ECO:0007669"/>
    <property type="project" value="UniProtKB-KW"/>
</dbReference>
<dbReference type="EMBL" id="JACIBV010000001">
    <property type="protein sequence ID" value="MBB3727375.1"/>
    <property type="molecule type" value="Genomic_DNA"/>
</dbReference>